<dbReference type="EMBL" id="VEVO01000008">
    <property type="protein sequence ID" value="KAF0038144.1"/>
    <property type="molecule type" value="Genomic_DNA"/>
</dbReference>
<evidence type="ECO:0000313" key="2">
    <source>
        <dbReference type="Proteomes" id="UP000438429"/>
    </source>
</evidence>
<organism evidence="1 2">
    <name type="scientific">Scophthalmus maximus</name>
    <name type="common">Turbot</name>
    <name type="synonym">Psetta maxima</name>
    <dbReference type="NCBI Taxonomy" id="52904"/>
    <lineage>
        <taxon>Eukaryota</taxon>
        <taxon>Metazoa</taxon>
        <taxon>Chordata</taxon>
        <taxon>Craniata</taxon>
        <taxon>Vertebrata</taxon>
        <taxon>Euteleostomi</taxon>
        <taxon>Actinopterygii</taxon>
        <taxon>Neopterygii</taxon>
        <taxon>Teleostei</taxon>
        <taxon>Neoteleostei</taxon>
        <taxon>Acanthomorphata</taxon>
        <taxon>Carangaria</taxon>
        <taxon>Pleuronectiformes</taxon>
        <taxon>Pleuronectoidei</taxon>
        <taxon>Scophthalmidae</taxon>
        <taxon>Scophthalmus</taxon>
    </lineage>
</organism>
<proteinExistence type="predicted"/>
<evidence type="ECO:0000313" key="1">
    <source>
        <dbReference type="EMBL" id="KAF0038144.1"/>
    </source>
</evidence>
<dbReference type="Proteomes" id="UP000438429">
    <property type="component" value="Unassembled WGS sequence"/>
</dbReference>
<gene>
    <name evidence="1" type="ORF">F2P81_008628</name>
</gene>
<accession>A0A6A4T4I3</accession>
<dbReference type="AlphaFoldDB" id="A0A6A4T4I3"/>
<protein>
    <submittedName>
        <fullName evidence="1">Uncharacterized protein</fullName>
    </submittedName>
</protein>
<reference evidence="1 2" key="1">
    <citation type="submission" date="2019-06" db="EMBL/GenBank/DDBJ databases">
        <title>Draft genomes of female and male turbot (Scophthalmus maximus).</title>
        <authorList>
            <person name="Xu H."/>
            <person name="Xu X.-W."/>
            <person name="Shao C."/>
            <person name="Chen S."/>
        </authorList>
    </citation>
    <scope>NUCLEOTIDE SEQUENCE [LARGE SCALE GENOMIC DNA]</scope>
    <source>
        <strain evidence="1">Ysfricsl-2016a</strain>
        <tissue evidence="1">Blood</tissue>
    </source>
</reference>
<sequence length="227" mass="25347">MMSFRGDLEDRGKHKLHHVIAFQIRDEVSESKFELESCCLIKLCALFLAKHQNVAGPQYGKSVLNCSTANWKKCAAKKHLDLMLVGGVSSTVGAASTISNLTFLLCSVQKDLHHVKKNHHWIGAGRDQTGPRVLRRHTDVDSHVTTRDETHGSAPLRVDSIVVLDLMPSVTHSDFFPHNVANICVMLDMWTVFNHQDYRVNTVHRALLAPGSENALQSFSVLYALQI</sequence>
<name>A0A6A4T4I3_SCOMX</name>
<comment type="caution">
    <text evidence="1">The sequence shown here is derived from an EMBL/GenBank/DDBJ whole genome shotgun (WGS) entry which is preliminary data.</text>
</comment>